<dbReference type="Proteomes" id="UP001138686">
    <property type="component" value="Unassembled WGS sequence"/>
</dbReference>
<dbReference type="Pfam" id="PF00072">
    <property type="entry name" value="Response_reg"/>
    <property type="match status" value="1"/>
</dbReference>
<feature type="domain" description="Histidine kinase" evidence="9">
    <location>
        <begin position="380"/>
        <end position="600"/>
    </location>
</feature>
<organism evidence="11 12">
    <name type="scientific">Halomarinibacterium sedimenti</name>
    <dbReference type="NCBI Taxonomy" id="2857106"/>
    <lineage>
        <taxon>Bacteria</taxon>
        <taxon>Pseudomonadati</taxon>
        <taxon>Bacteroidota</taxon>
        <taxon>Flavobacteriia</taxon>
        <taxon>Flavobacteriales</taxon>
        <taxon>Flavobacteriaceae</taxon>
        <taxon>Halomarinibacterium</taxon>
    </lineage>
</organism>
<feature type="chain" id="PRO_5040842072" description="histidine kinase" evidence="8">
    <location>
        <begin position="23"/>
        <end position="745"/>
    </location>
</feature>
<evidence type="ECO:0000256" key="8">
    <source>
        <dbReference type="SAM" id="SignalP"/>
    </source>
</evidence>
<dbReference type="Pfam" id="PF00512">
    <property type="entry name" value="HisKA"/>
    <property type="match status" value="1"/>
</dbReference>
<comment type="catalytic activity">
    <reaction evidence="1">
        <text>ATP + protein L-histidine = ADP + protein N-phospho-L-histidine.</text>
        <dbReference type="EC" id="2.7.13.3"/>
    </reaction>
</comment>
<dbReference type="SMART" id="SM00387">
    <property type="entry name" value="HATPase_c"/>
    <property type="match status" value="1"/>
</dbReference>
<evidence type="ECO:0000256" key="6">
    <source>
        <dbReference type="PROSITE-ProRule" id="PRU00339"/>
    </source>
</evidence>
<evidence type="ECO:0000256" key="4">
    <source>
        <dbReference type="ARBA" id="ARBA00023012"/>
    </source>
</evidence>
<evidence type="ECO:0000256" key="7">
    <source>
        <dbReference type="SAM" id="Phobius"/>
    </source>
</evidence>
<dbReference type="PROSITE" id="PS50110">
    <property type="entry name" value="RESPONSE_REGULATORY"/>
    <property type="match status" value="1"/>
</dbReference>
<dbReference type="InterPro" id="IPR001789">
    <property type="entry name" value="Sig_transdc_resp-reg_receiver"/>
</dbReference>
<dbReference type="SMART" id="SM00448">
    <property type="entry name" value="REC"/>
    <property type="match status" value="1"/>
</dbReference>
<dbReference type="EMBL" id="JAHWDP010000006">
    <property type="protein sequence ID" value="MBW2938926.1"/>
    <property type="molecule type" value="Genomic_DNA"/>
</dbReference>
<protein>
    <recommendedName>
        <fullName evidence="2">histidine kinase</fullName>
        <ecNumber evidence="2">2.7.13.3</ecNumber>
    </recommendedName>
</protein>
<dbReference type="Pfam" id="PF02518">
    <property type="entry name" value="HATPase_c"/>
    <property type="match status" value="1"/>
</dbReference>
<evidence type="ECO:0000256" key="5">
    <source>
        <dbReference type="PROSITE-ProRule" id="PRU00169"/>
    </source>
</evidence>
<keyword evidence="7" id="KW-1133">Transmembrane helix</keyword>
<evidence type="ECO:0000256" key="1">
    <source>
        <dbReference type="ARBA" id="ARBA00000085"/>
    </source>
</evidence>
<keyword evidence="3 5" id="KW-0597">Phosphoprotein</keyword>
<dbReference type="PANTHER" id="PTHR45339">
    <property type="entry name" value="HYBRID SIGNAL TRANSDUCTION HISTIDINE KINASE J"/>
    <property type="match status" value="1"/>
</dbReference>
<reference evidence="11" key="1">
    <citation type="submission" date="2021-07" db="EMBL/GenBank/DDBJ databases">
        <title>Aureisphaera sp. CAU 1614 isolated from sea sediment.</title>
        <authorList>
            <person name="Kim W."/>
        </authorList>
    </citation>
    <scope>NUCLEOTIDE SEQUENCE</scope>
    <source>
        <strain evidence="11">CAU 1614</strain>
    </source>
</reference>
<comment type="caution">
    <text evidence="11">The sequence shown here is derived from an EMBL/GenBank/DDBJ whole genome shotgun (WGS) entry which is preliminary data.</text>
</comment>
<keyword evidence="7" id="KW-0812">Transmembrane</keyword>
<dbReference type="CDD" id="cd17546">
    <property type="entry name" value="REC_hyHK_CKI1_RcsC-like"/>
    <property type="match status" value="1"/>
</dbReference>
<dbReference type="PROSITE" id="PS50109">
    <property type="entry name" value="HIS_KIN"/>
    <property type="match status" value="1"/>
</dbReference>
<evidence type="ECO:0000259" key="10">
    <source>
        <dbReference type="PROSITE" id="PS50110"/>
    </source>
</evidence>
<evidence type="ECO:0000256" key="2">
    <source>
        <dbReference type="ARBA" id="ARBA00012438"/>
    </source>
</evidence>
<keyword evidence="12" id="KW-1185">Reference proteome</keyword>
<dbReference type="InterPro" id="IPR005467">
    <property type="entry name" value="His_kinase_dom"/>
</dbReference>
<dbReference type="SMART" id="SM00388">
    <property type="entry name" value="HisKA"/>
    <property type="match status" value="1"/>
</dbReference>
<sequence>MKKKVFILVIALLQTILFSAQNSELKLTDSIANAQKEQKAKHLDSMVKHIRKQFYGNNLDVAIELGEPTLELANELNNLKAIVAISSLMGNAFLKVEDTLQAKRIFTNAIEKAEKEHDSTRVITTARIDLGNYYALRSKRKEAIEIYKKALPLPEKLKDTTHLYIINYNIAELFLDDKDVINAQFYVEETNNYVKGLNPDAYHAGAKLLTGKLYFLQNNTQKAIEVLTESVKLSDKSGFQDGLIEGHDYLAKAYQKEGNLLETINHLQLLDTYKSEKYKSDKIEAIEYATAKYKTNFYQQEIKSQLLQNEINKQTAKRETTIFWIKIASAILLISAIFLFISYRKRKQLLFHLIDKNKQYLEEKEKSEELAKAKSILFSNITHELRTPMYGIIGISSILMRDAKLKNHKENLASLKFSANHLLSLINNVLQLTSIYSTKKEELKRNKFSLREIVENVVKSSKFINASHPNKYIVNIDDQIPEYLIGDEVKISQILINLIGNASKFTFDGEITINLTRVKNQNNKLCVHFNIKDTGVGISEEKLEIIFDEFLQSNNNDQHQGTGLGLPIVKKILDIYESEITIKSTVGEGTEIDFELCYEETKLESTQNKDTHKHSDSLLKGKNILVVDDNKINLLVTKKTLMAYGASVSIAPGGAEGIIMANEEKFDLILMDINMPEVNGFEATKAIRQKDTHIPIIALTAVEMEKVVGESSFNLMNDFIIKPYKNNIFLDTIAKHITERQLLEV</sequence>
<dbReference type="RefSeq" id="WP_219053454.1">
    <property type="nucleotide sequence ID" value="NZ_JAHWDP010000006.1"/>
</dbReference>
<dbReference type="InterPro" id="IPR019734">
    <property type="entry name" value="TPR_rpt"/>
</dbReference>
<feature type="transmembrane region" description="Helical" evidence="7">
    <location>
        <begin position="323"/>
        <end position="343"/>
    </location>
</feature>
<feature type="signal peptide" evidence="8">
    <location>
        <begin position="1"/>
        <end position="22"/>
    </location>
</feature>
<feature type="modified residue" description="4-aspartylphosphate" evidence="5">
    <location>
        <position position="672"/>
    </location>
</feature>
<dbReference type="InterPro" id="IPR003594">
    <property type="entry name" value="HATPase_dom"/>
</dbReference>
<dbReference type="InterPro" id="IPR003661">
    <property type="entry name" value="HisK_dim/P_dom"/>
</dbReference>
<keyword evidence="8" id="KW-0732">Signal</keyword>
<evidence type="ECO:0000259" key="9">
    <source>
        <dbReference type="PROSITE" id="PS50109"/>
    </source>
</evidence>
<proteinExistence type="predicted"/>
<feature type="domain" description="Response regulatory" evidence="10">
    <location>
        <begin position="623"/>
        <end position="737"/>
    </location>
</feature>
<feature type="repeat" description="TPR" evidence="6">
    <location>
        <begin position="124"/>
        <end position="157"/>
    </location>
</feature>
<dbReference type="GO" id="GO:0000155">
    <property type="term" value="F:phosphorelay sensor kinase activity"/>
    <property type="evidence" value="ECO:0007669"/>
    <property type="project" value="InterPro"/>
</dbReference>
<dbReference type="EC" id="2.7.13.3" evidence="2"/>
<name>A0A9X1K0Z0_9FLAO</name>
<keyword evidence="6" id="KW-0802">TPR repeat</keyword>
<evidence type="ECO:0000313" key="12">
    <source>
        <dbReference type="Proteomes" id="UP001138686"/>
    </source>
</evidence>
<dbReference type="PROSITE" id="PS50005">
    <property type="entry name" value="TPR"/>
    <property type="match status" value="1"/>
</dbReference>
<gene>
    <name evidence="11" type="ORF">KXJ69_12480</name>
</gene>
<dbReference type="SMART" id="SM00028">
    <property type="entry name" value="TPR"/>
    <property type="match status" value="3"/>
</dbReference>
<evidence type="ECO:0000313" key="11">
    <source>
        <dbReference type="EMBL" id="MBW2938926.1"/>
    </source>
</evidence>
<dbReference type="PANTHER" id="PTHR45339:SF1">
    <property type="entry name" value="HYBRID SIGNAL TRANSDUCTION HISTIDINE KINASE J"/>
    <property type="match status" value="1"/>
</dbReference>
<dbReference type="AlphaFoldDB" id="A0A9X1K0Z0"/>
<keyword evidence="4" id="KW-0902">Two-component regulatory system</keyword>
<evidence type="ECO:0000256" key="3">
    <source>
        <dbReference type="ARBA" id="ARBA00022553"/>
    </source>
</evidence>
<keyword evidence="7" id="KW-0472">Membrane</keyword>
<accession>A0A9X1K0Z0</accession>
<dbReference type="CDD" id="cd00082">
    <property type="entry name" value="HisKA"/>
    <property type="match status" value="1"/>
</dbReference>